<evidence type="ECO:0000313" key="3">
    <source>
        <dbReference type="EMBL" id="VAW56796.1"/>
    </source>
</evidence>
<dbReference type="CDD" id="cd06571">
    <property type="entry name" value="Bac_DnaA_C"/>
    <property type="match status" value="1"/>
</dbReference>
<dbReference type="SMART" id="SM01321">
    <property type="entry name" value="Y1_Tnp"/>
    <property type="match status" value="1"/>
</dbReference>
<protein>
    <recommendedName>
        <fullName evidence="4">Transposase IS200-like domain-containing protein</fullName>
    </recommendedName>
</protein>
<dbReference type="EMBL" id="UOFF01000281">
    <property type="protein sequence ID" value="VAW56796.1"/>
    <property type="molecule type" value="Genomic_DNA"/>
</dbReference>
<dbReference type="GO" id="GO:0005524">
    <property type="term" value="F:ATP binding"/>
    <property type="evidence" value="ECO:0007669"/>
    <property type="project" value="InterPro"/>
</dbReference>
<dbReference type="PANTHER" id="PTHR34322:SF2">
    <property type="entry name" value="TRANSPOSASE IS200-LIKE DOMAIN-CONTAINING PROTEIN"/>
    <property type="match status" value="1"/>
</dbReference>
<dbReference type="GO" id="GO:0004803">
    <property type="term" value="F:transposase activity"/>
    <property type="evidence" value="ECO:0007669"/>
    <property type="project" value="InterPro"/>
</dbReference>
<dbReference type="GO" id="GO:0043565">
    <property type="term" value="F:sequence-specific DNA binding"/>
    <property type="evidence" value="ECO:0007669"/>
    <property type="project" value="InterPro"/>
</dbReference>
<dbReference type="SUPFAM" id="SSF48295">
    <property type="entry name" value="TrpR-like"/>
    <property type="match status" value="1"/>
</dbReference>
<dbReference type="SMART" id="SM00760">
    <property type="entry name" value="Bac_DnaA_C"/>
    <property type="match status" value="1"/>
</dbReference>
<dbReference type="InterPro" id="IPR002686">
    <property type="entry name" value="Transposase_17"/>
</dbReference>
<gene>
    <name evidence="3" type="ORF">MNBD_GAMMA07-2061</name>
</gene>
<dbReference type="Pfam" id="PF08299">
    <property type="entry name" value="Bac_DnaA_C"/>
    <property type="match status" value="1"/>
</dbReference>
<feature type="domain" description="Chromosomal replication initiator DnaA C-terminal" evidence="1">
    <location>
        <begin position="230"/>
        <end position="300"/>
    </location>
</feature>
<proteinExistence type="predicted"/>
<dbReference type="Gene3D" id="1.10.1750.10">
    <property type="match status" value="1"/>
</dbReference>
<feature type="domain" description="Transposase IS200-like" evidence="2">
    <location>
        <begin position="9"/>
        <end position="123"/>
    </location>
</feature>
<dbReference type="SUPFAM" id="SSF143422">
    <property type="entry name" value="Transposase IS200-like"/>
    <property type="match status" value="1"/>
</dbReference>
<dbReference type="GO" id="GO:0006275">
    <property type="term" value="P:regulation of DNA replication"/>
    <property type="evidence" value="ECO:0007669"/>
    <property type="project" value="InterPro"/>
</dbReference>
<name>A0A3B0XK46_9ZZZZ</name>
<dbReference type="Pfam" id="PF01797">
    <property type="entry name" value="Y1_Tnp"/>
    <property type="match status" value="1"/>
</dbReference>
<dbReference type="InterPro" id="IPR010921">
    <property type="entry name" value="Trp_repressor/repl_initiator"/>
</dbReference>
<organism evidence="3">
    <name type="scientific">hydrothermal vent metagenome</name>
    <dbReference type="NCBI Taxonomy" id="652676"/>
    <lineage>
        <taxon>unclassified sequences</taxon>
        <taxon>metagenomes</taxon>
        <taxon>ecological metagenomes</taxon>
    </lineage>
</organism>
<dbReference type="GO" id="GO:0006270">
    <property type="term" value="P:DNA replication initiation"/>
    <property type="evidence" value="ECO:0007669"/>
    <property type="project" value="InterPro"/>
</dbReference>
<dbReference type="Gene3D" id="3.30.70.1290">
    <property type="entry name" value="Transposase IS200-like"/>
    <property type="match status" value="1"/>
</dbReference>
<dbReference type="InterPro" id="IPR013159">
    <property type="entry name" value="DnaA_C"/>
</dbReference>
<sequence>MPRPQRIEYENAFYHVMNRGQSRQKVFHDDIYYKAFLETLAEVQQRFQCVIHAYCLMSHHYHLLIETPNANLGRIMRHINGVYTQRHNRLKNTDGPLFRGRYKAILVDQDSYLLPLSRYIHRNPIDMKRPLVEALEDYPWSSYCAFIGKTKSPHWLERDMTYRLLGVKQRYKGYMSYVKQGTDVETAAFYQKGNLAGVMGDKDFREWVYDELLPDLASEDKSRVIQSDVSMDDVAKCVAKVYKTGVKDIKKVEKGPSKGNEARKMAMYLCQELTGEKHKVIASYFNLQHIGSVSYITCQIRALKVENNEIKRKIEKFIRVLLKN</sequence>
<accession>A0A3B0XK46</accession>
<evidence type="ECO:0000259" key="2">
    <source>
        <dbReference type="SMART" id="SM01321"/>
    </source>
</evidence>
<dbReference type="PANTHER" id="PTHR34322">
    <property type="entry name" value="TRANSPOSASE, Y1_TNP DOMAIN-CONTAINING"/>
    <property type="match status" value="1"/>
</dbReference>
<evidence type="ECO:0000259" key="1">
    <source>
        <dbReference type="SMART" id="SM00760"/>
    </source>
</evidence>
<evidence type="ECO:0008006" key="4">
    <source>
        <dbReference type="Google" id="ProtNLM"/>
    </source>
</evidence>
<dbReference type="AlphaFoldDB" id="A0A3B0XK46"/>
<dbReference type="GO" id="GO:0006313">
    <property type="term" value="P:DNA transposition"/>
    <property type="evidence" value="ECO:0007669"/>
    <property type="project" value="InterPro"/>
</dbReference>
<reference evidence="3" key="1">
    <citation type="submission" date="2018-06" db="EMBL/GenBank/DDBJ databases">
        <authorList>
            <person name="Zhirakovskaya E."/>
        </authorList>
    </citation>
    <scope>NUCLEOTIDE SEQUENCE</scope>
</reference>
<dbReference type="InterPro" id="IPR036515">
    <property type="entry name" value="Transposase_17_sf"/>
</dbReference>